<proteinExistence type="predicted"/>
<name>A0A9W7EJS3_9STRA</name>
<dbReference type="PANTHER" id="PTHR39474">
    <property type="entry name" value="UNNAMED PRODUCT"/>
    <property type="match status" value="1"/>
</dbReference>
<evidence type="ECO:0000313" key="3">
    <source>
        <dbReference type="Proteomes" id="UP001165122"/>
    </source>
</evidence>
<protein>
    <submittedName>
        <fullName evidence="2">Uncharacterized protein</fullName>
    </submittedName>
</protein>
<gene>
    <name evidence="2" type="ORF">TrLO_g15750</name>
</gene>
<evidence type="ECO:0000256" key="1">
    <source>
        <dbReference type="SAM" id="MobiDB-lite"/>
    </source>
</evidence>
<dbReference type="OrthoDB" id="4590138at2759"/>
<accession>A0A9W7EJS3</accession>
<feature type="compositionally biased region" description="Basic and acidic residues" evidence="1">
    <location>
        <begin position="12"/>
        <end position="31"/>
    </location>
</feature>
<dbReference type="PANTHER" id="PTHR39474:SF1">
    <property type="entry name" value="FUNGAL SPECIFIC TRANSCRIPTION FACTOR"/>
    <property type="match status" value="1"/>
</dbReference>
<feature type="region of interest" description="Disordered" evidence="1">
    <location>
        <begin position="1"/>
        <end position="43"/>
    </location>
</feature>
<sequence>MSNEGASGAGISKEEVTPESGVGKEEVKEEVLALPPTSGDVEANAEQKIRSLKVGETLDFAELGPIIINSDGTTRRISNWDSMTKAEQDKTWERISKRNAKRIEQLKKEQE</sequence>
<dbReference type="AlphaFoldDB" id="A0A9W7EJS3"/>
<dbReference type="Proteomes" id="UP001165122">
    <property type="component" value="Unassembled WGS sequence"/>
</dbReference>
<comment type="caution">
    <text evidence="2">The sequence shown here is derived from an EMBL/GenBank/DDBJ whole genome shotgun (WGS) entry which is preliminary data.</text>
</comment>
<keyword evidence="3" id="KW-1185">Reference proteome</keyword>
<evidence type="ECO:0000313" key="2">
    <source>
        <dbReference type="EMBL" id="GMH80480.1"/>
    </source>
</evidence>
<dbReference type="EMBL" id="BRXW01000998">
    <property type="protein sequence ID" value="GMH80480.1"/>
    <property type="molecule type" value="Genomic_DNA"/>
</dbReference>
<reference evidence="3" key="1">
    <citation type="journal article" date="2023" name="Commun. Biol.">
        <title>Genome analysis of Parmales, the sister group of diatoms, reveals the evolutionary specialization of diatoms from phago-mixotrophs to photoautotrophs.</title>
        <authorList>
            <person name="Ban H."/>
            <person name="Sato S."/>
            <person name="Yoshikawa S."/>
            <person name="Yamada K."/>
            <person name="Nakamura Y."/>
            <person name="Ichinomiya M."/>
            <person name="Sato N."/>
            <person name="Blanc-Mathieu R."/>
            <person name="Endo H."/>
            <person name="Kuwata A."/>
            <person name="Ogata H."/>
        </authorList>
    </citation>
    <scope>NUCLEOTIDE SEQUENCE [LARGE SCALE GENOMIC DNA]</scope>
    <source>
        <strain evidence="3">NIES 3700</strain>
    </source>
</reference>
<organism evidence="2 3">
    <name type="scientific">Triparma laevis f. longispina</name>
    <dbReference type="NCBI Taxonomy" id="1714387"/>
    <lineage>
        <taxon>Eukaryota</taxon>
        <taxon>Sar</taxon>
        <taxon>Stramenopiles</taxon>
        <taxon>Ochrophyta</taxon>
        <taxon>Bolidophyceae</taxon>
        <taxon>Parmales</taxon>
        <taxon>Triparmaceae</taxon>
        <taxon>Triparma</taxon>
    </lineage>
</organism>